<name>A0A6C0HWK2_9ZZZZ</name>
<proteinExistence type="predicted"/>
<evidence type="ECO:0000313" key="1">
    <source>
        <dbReference type="EMBL" id="QHT85128.1"/>
    </source>
</evidence>
<dbReference type="AlphaFoldDB" id="A0A6C0HWK2"/>
<accession>A0A6C0HWK2</accession>
<organism evidence="1">
    <name type="scientific">viral metagenome</name>
    <dbReference type="NCBI Taxonomy" id="1070528"/>
    <lineage>
        <taxon>unclassified sequences</taxon>
        <taxon>metagenomes</taxon>
        <taxon>organismal metagenomes</taxon>
    </lineage>
</organism>
<dbReference type="EMBL" id="MN740033">
    <property type="protein sequence ID" value="QHT85128.1"/>
    <property type="molecule type" value="Genomic_DNA"/>
</dbReference>
<reference evidence="1" key="1">
    <citation type="journal article" date="2020" name="Nature">
        <title>Giant virus diversity and host interactions through global metagenomics.</title>
        <authorList>
            <person name="Schulz F."/>
            <person name="Roux S."/>
            <person name="Paez-Espino D."/>
            <person name="Jungbluth S."/>
            <person name="Walsh D.A."/>
            <person name="Denef V.J."/>
            <person name="McMahon K.D."/>
            <person name="Konstantinidis K.T."/>
            <person name="Eloe-Fadrosh E.A."/>
            <person name="Kyrpides N.C."/>
            <person name="Woyke T."/>
        </authorList>
    </citation>
    <scope>NUCLEOTIDE SEQUENCE</scope>
    <source>
        <strain evidence="1">GVMAG-M-3300023184-178</strain>
    </source>
</reference>
<sequence>MVQPLQQQQQQNIINYGNNPNKKFNIVICELHNKYIHGFTESSDPNIRGHYLVVCTSTNHSILRDNDSLDNNDHDNDDNDEGHIEDTITFYRNEYIRLLFDEYPNNMFGPNKEHDIIRNYDNIVRNVHYHIKPEIALKVYLSGGECVAILKTFWIRIIQRAWKRVYLQRMAINSRRMNIESLQHRMLTGRWPDNCLRMPGLHGLLTIV</sequence>
<protein>
    <submittedName>
        <fullName evidence="1">Uncharacterized protein</fullName>
    </submittedName>
</protein>